<dbReference type="GO" id="GO:0035925">
    <property type="term" value="F:mRNA 3'-UTR AU-rich region binding"/>
    <property type="evidence" value="ECO:0007669"/>
    <property type="project" value="TreeGrafter"/>
</dbReference>
<dbReference type="GO" id="GO:0000467">
    <property type="term" value="P:exonucleolytic trimming to generate mature 3'-end of 5.8S rRNA from tricistronic rRNA transcript (SSU-rRNA, 5.8S rRNA, LSU-rRNA)"/>
    <property type="evidence" value="ECO:0007669"/>
    <property type="project" value="TreeGrafter"/>
</dbReference>
<protein>
    <recommendedName>
        <fullName evidence="9">Ribosomal RNA-processing protein 43</fullName>
    </recommendedName>
</protein>
<reference evidence="11 12" key="1">
    <citation type="submission" date="2023-11" db="EMBL/GenBank/DDBJ databases">
        <authorList>
            <person name="Okamura Y."/>
        </authorList>
    </citation>
    <scope>NUCLEOTIDE SEQUENCE [LARGE SCALE GENOMIC DNA]</scope>
</reference>
<evidence type="ECO:0000256" key="7">
    <source>
        <dbReference type="ARBA" id="ARBA00022884"/>
    </source>
</evidence>
<dbReference type="InterPro" id="IPR001247">
    <property type="entry name" value="ExoRNase_PH_dom1"/>
</dbReference>
<keyword evidence="7" id="KW-0694">RNA-binding</keyword>
<evidence type="ECO:0000256" key="8">
    <source>
        <dbReference type="ARBA" id="ARBA00023242"/>
    </source>
</evidence>
<dbReference type="GO" id="GO:0071038">
    <property type="term" value="P:TRAMP-dependent tRNA surveillance pathway"/>
    <property type="evidence" value="ECO:0007669"/>
    <property type="project" value="TreeGrafter"/>
</dbReference>
<evidence type="ECO:0000256" key="3">
    <source>
        <dbReference type="ARBA" id="ARBA00006678"/>
    </source>
</evidence>
<comment type="similarity">
    <text evidence="3">Belongs to the RNase PH family.</text>
</comment>
<evidence type="ECO:0000256" key="5">
    <source>
        <dbReference type="ARBA" id="ARBA00022552"/>
    </source>
</evidence>
<dbReference type="GO" id="GO:0000176">
    <property type="term" value="C:nuclear exosome (RNase complex)"/>
    <property type="evidence" value="ECO:0007669"/>
    <property type="project" value="TreeGrafter"/>
</dbReference>
<dbReference type="FunFam" id="3.30.230.70:FF:000017">
    <property type="entry name" value="Exosome complex component Rrp42"/>
    <property type="match status" value="1"/>
</dbReference>
<dbReference type="CDD" id="cd11369">
    <property type="entry name" value="RNase_PH_RRP43"/>
    <property type="match status" value="1"/>
</dbReference>
<keyword evidence="12" id="KW-1185">Reference proteome</keyword>
<keyword evidence="6" id="KW-0271">Exosome</keyword>
<accession>A0AAV1JQT3</accession>
<dbReference type="Proteomes" id="UP001497472">
    <property type="component" value="Unassembled WGS sequence"/>
</dbReference>
<sequence length="280" mass="30634">MEEYKVLQPFKYFNDHISVNVRPDGRKFDQQRSIKLNANSVNTADASSLIKCGKTSVVCGISLELATPKAEEPDNGFLVTNVELLPLCSSKFKPGPPSDYAQVVNNTVNDILKNSKCIDLKDLCIVSDKLAWVLYCDIACLEYDGSIIDACLATLMTSLKTLSLPHVIYDIETEEIKVDVNIRHPLKVTGLPVATSFVIYQSPDSNVALMDPTSFEEEMCGGNGANLVVCWNQGLLCGIHKFGGATLGTDGHKKLLNVAKERSKTIEEVINTCIANETSE</sequence>
<gene>
    <name evidence="11" type="ORF">LNINA_LOCUS10940</name>
</gene>
<evidence type="ECO:0000256" key="9">
    <source>
        <dbReference type="ARBA" id="ARBA00030617"/>
    </source>
</evidence>
<dbReference type="InterPro" id="IPR036345">
    <property type="entry name" value="ExoRNase_PH_dom2_sf"/>
</dbReference>
<dbReference type="Pfam" id="PF01138">
    <property type="entry name" value="RNase_PH"/>
    <property type="match status" value="1"/>
</dbReference>
<dbReference type="InterPro" id="IPR020568">
    <property type="entry name" value="Ribosomal_Su5_D2-typ_SF"/>
</dbReference>
<dbReference type="GO" id="GO:0034473">
    <property type="term" value="P:U1 snRNA 3'-end processing"/>
    <property type="evidence" value="ECO:0007669"/>
    <property type="project" value="TreeGrafter"/>
</dbReference>
<dbReference type="GO" id="GO:0005730">
    <property type="term" value="C:nucleolus"/>
    <property type="evidence" value="ECO:0007669"/>
    <property type="project" value="UniProtKB-SubCell"/>
</dbReference>
<proteinExistence type="inferred from homology"/>
<evidence type="ECO:0000313" key="11">
    <source>
        <dbReference type="EMBL" id="CAK1551838.1"/>
    </source>
</evidence>
<evidence type="ECO:0000256" key="2">
    <source>
        <dbReference type="ARBA" id="ARBA00004604"/>
    </source>
</evidence>
<keyword evidence="8" id="KW-0539">Nucleus</keyword>
<dbReference type="GO" id="GO:0016075">
    <property type="term" value="P:rRNA catabolic process"/>
    <property type="evidence" value="ECO:0007669"/>
    <property type="project" value="TreeGrafter"/>
</dbReference>
<name>A0AAV1JQT3_9NEOP</name>
<comment type="subcellular location">
    <subcellularLocation>
        <location evidence="1">Cytoplasm</location>
    </subcellularLocation>
    <subcellularLocation>
        <location evidence="2">Nucleus</location>
        <location evidence="2">Nucleolus</location>
    </subcellularLocation>
</comment>
<evidence type="ECO:0000256" key="4">
    <source>
        <dbReference type="ARBA" id="ARBA00022490"/>
    </source>
</evidence>
<organism evidence="11 12">
    <name type="scientific">Leptosia nina</name>
    <dbReference type="NCBI Taxonomy" id="320188"/>
    <lineage>
        <taxon>Eukaryota</taxon>
        <taxon>Metazoa</taxon>
        <taxon>Ecdysozoa</taxon>
        <taxon>Arthropoda</taxon>
        <taxon>Hexapoda</taxon>
        <taxon>Insecta</taxon>
        <taxon>Pterygota</taxon>
        <taxon>Neoptera</taxon>
        <taxon>Endopterygota</taxon>
        <taxon>Lepidoptera</taxon>
        <taxon>Glossata</taxon>
        <taxon>Ditrysia</taxon>
        <taxon>Papilionoidea</taxon>
        <taxon>Pieridae</taxon>
        <taxon>Pierinae</taxon>
        <taxon>Leptosia</taxon>
    </lineage>
</organism>
<evidence type="ECO:0000256" key="6">
    <source>
        <dbReference type="ARBA" id="ARBA00022835"/>
    </source>
</evidence>
<evidence type="ECO:0000256" key="1">
    <source>
        <dbReference type="ARBA" id="ARBA00004496"/>
    </source>
</evidence>
<dbReference type="InterPro" id="IPR027408">
    <property type="entry name" value="PNPase/RNase_PH_dom_sf"/>
</dbReference>
<dbReference type="InterPro" id="IPR033196">
    <property type="entry name" value="Rrp43"/>
</dbReference>
<evidence type="ECO:0000259" key="10">
    <source>
        <dbReference type="Pfam" id="PF01138"/>
    </source>
</evidence>
<keyword evidence="4" id="KW-0963">Cytoplasm</keyword>
<dbReference type="GO" id="GO:0071028">
    <property type="term" value="P:nuclear mRNA surveillance"/>
    <property type="evidence" value="ECO:0007669"/>
    <property type="project" value="TreeGrafter"/>
</dbReference>
<dbReference type="AlphaFoldDB" id="A0AAV1JQT3"/>
<dbReference type="PANTHER" id="PTHR11097">
    <property type="entry name" value="EXOSOME COMPLEX EXONUCLEASE RIBOSOMAL RNA PROCESSING PROTEIN"/>
    <property type="match status" value="1"/>
</dbReference>
<keyword evidence="5" id="KW-0698">rRNA processing</keyword>
<feature type="domain" description="Exoribonuclease phosphorolytic" evidence="10">
    <location>
        <begin position="30"/>
        <end position="165"/>
    </location>
</feature>
<dbReference type="Gene3D" id="3.30.230.70">
    <property type="entry name" value="GHMP Kinase, N-terminal domain"/>
    <property type="match status" value="1"/>
</dbReference>
<dbReference type="GO" id="GO:0034475">
    <property type="term" value="P:U4 snRNA 3'-end processing"/>
    <property type="evidence" value="ECO:0007669"/>
    <property type="project" value="TreeGrafter"/>
</dbReference>
<dbReference type="InterPro" id="IPR050590">
    <property type="entry name" value="Exosome_comp_Rrp42_subfam"/>
</dbReference>
<dbReference type="SUPFAM" id="SSF54211">
    <property type="entry name" value="Ribosomal protein S5 domain 2-like"/>
    <property type="match status" value="1"/>
</dbReference>
<dbReference type="PANTHER" id="PTHR11097:SF9">
    <property type="entry name" value="EXOSOME COMPLEX COMPONENT RRP43"/>
    <property type="match status" value="1"/>
</dbReference>
<comment type="caution">
    <text evidence="11">The sequence shown here is derived from an EMBL/GenBank/DDBJ whole genome shotgun (WGS) entry which is preliminary data.</text>
</comment>
<dbReference type="GO" id="GO:0071035">
    <property type="term" value="P:nuclear polyadenylation-dependent rRNA catabolic process"/>
    <property type="evidence" value="ECO:0007669"/>
    <property type="project" value="TreeGrafter"/>
</dbReference>
<dbReference type="SUPFAM" id="SSF55666">
    <property type="entry name" value="Ribonuclease PH domain 2-like"/>
    <property type="match status" value="1"/>
</dbReference>
<dbReference type="GO" id="GO:0034476">
    <property type="term" value="P:U5 snRNA 3'-end processing"/>
    <property type="evidence" value="ECO:0007669"/>
    <property type="project" value="TreeGrafter"/>
</dbReference>
<dbReference type="GO" id="GO:0000177">
    <property type="term" value="C:cytoplasmic exosome (RNase complex)"/>
    <property type="evidence" value="ECO:0007669"/>
    <property type="project" value="TreeGrafter"/>
</dbReference>
<evidence type="ECO:0000313" key="12">
    <source>
        <dbReference type="Proteomes" id="UP001497472"/>
    </source>
</evidence>
<dbReference type="EMBL" id="CAVLEF010000132">
    <property type="protein sequence ID" value="CAK1551838.1"/>
    <property type="molecule type" value="Genomic_DNA"/>
</dbReference>